<proteinExistence type="predicted"/>
<sequence>MGRPNSGSGDDRKRFLKHPSHNHHLELATASSAVVPSDRATCFGCYAVVLPGTPFLSCRACAFYLHRECCDFPKRIRHPADDHVLVLDTSGAASFLCKACGSSGNGFAYRCTTCCQDFHCVCTAKALSVTDTSVHKHELKLCFKPPYGGENGFRCDLCGQASYSWLYCCQACHFDVHVDYAKCKAGGESGPPYQTRMRNIQDSVPRNIPLATDQYPNGTSVTTTRALINNMGQPRPQLMANGSFVHVTGQGVAAPIPGPRPGSGNFVYLRPLLGNSQPVHLQPNGGPPMYTLQPNTGLVYGMPMMPNGRPRPEMKDMPVEGAGTGVVGLMGKPFLGMGMGGSGLGGGGGLMGSDLGGGSLMGLDLGDNASDLVGRYAGEWASGLV</sequence>
<evidence type="ECO:0000313" key="1">
    <source>
        <dbReference type="EMBL" id="KAI4386284.1"/>
    </source>
</evidence>
<organism evidence="1 2">
    <name type="scientific">Melastoma candidum</name>
    <dbReference type="NCBI Taxonomy" id="119954"/>
    <lineage>
        <taxon>Eukaryota</taxon>
        <taxon>Viridiplantae</taxon>
        <taxon>Streptophyta</taxon>
        <taxon>Embryophyta</taxon>
        <taxon>Tracheophyta</taxon>
        <taxon>Spermatophyta</taxon>
        <taxon>Magnoliopsida</taxon>
        <taxon>eudicotyledons</taxon>
        <taxon>Gunneridae</taxon>
        <taxon>Pentapetalae</taxon>
        <taxon>rosids</taxon>
        <taxon>malvids</taxon>
        <taxon>Myrtales</taxon>
        <taxon>Melastomataceae</taxon>
        <taxon>Melastomatoideae</taxon>
        <taxon>Melastomateae</taxon>
        <taxon>Melastoma</taxon>
    </lineage>
</organism>
<dbReference type="Proteomes" id="UP001057402">
    <property type="component" value="Chromosome 2"/>
</dbReference>
<keyword evidence="2" id="KW-1185">Reference proteome</keyword>
<reference evidence="2" key="1">
    <citation type="journal article" date="2023" name="Front. Plant Sci.">
        <title>Chromosomal-level genome assembly of Melastoma candidum provides insights into trichome evolution.</title>
        <authorList>
            <person name="Zhong Y."/>
            <person name="Wu W."/>
            <person name="Sun C."/>
            <person name="Zou P."/>
            <person name="Liu Y."/>
            <person name="Dai S."/>
            <person name="Zhou R."/>
        </authorList>
    </citation>
    <scope>NUCLEOTIDE SEQUENCE [LARGE SCALE GENOMIC DNA]</scope>
</reference>
<protein>
    <submittedName>
        <fullName evidence="1">Uncharacterized protein</fullName>
    </submittedName>
</protein>
<dbReference type="EMBL" id="CM042881">
    <property type="protein sequence ID" value="KAI4386284.1"/>
    <property type="molecule type" value="Genomic_DNA"/>
</dbReference>
<name>A0ACB9S8W4_9MYRT</name>
<gene>
    <name evidence="1" type="ORF">MLD38_004229</name>
</gene>
<comment type="caution">
    <text evidence="1">The sequence shown here is derived from an EMBL/GenBank/DDBJ whole genome shotgun (WGS) entry which is preliminary data.</text>
</comment>
<accession>A0ACB9S8W4</accession>
<evidence type="ECO:0000313" key="2">
    <source>
        <dbReference type="Proteomes" id="UP001057402"/>
    </source>
</evidence>